<protein>
    <submittedName>
        <fullName evidence="2">Uncharacterized protein</fullName>
    </submittedName>
</protein>
<dbReference type="EMBL" id="SOJN01000075">
    <property type="protein sequence ID" value="TET45796.1"/>
    <property type="molecule type" value="Genomic_DNA"/>
</dbReference>
<proteinExistence type="predicted"/>
<feature type="transmembrane region" description="Helical" evidence="1">
    <location>
        <begin position="12"/>
        <end position="38"/>
    </location>
</feature>
<feature type="transmembrane region" description="Helical" evidence="1">
    <location>
        <begin position="58"/>
        <end position="76"/>
    </location>
</feature>
<sequence>MSDERARNRLRLLPIVLYSVGMGYAEAAVVVYLRRIYYPEGFKLTLAPIELHILRMEIGREVATLVMILGVSLLAYENRLKKMGAFLLIFGIWDIFYYVFLKALLDWPASFMTMDVLFLIPVPWIFPVVLPISISTLMVGFGLWLILRK</sequence>
<feature type="transmembrane region" description="Helical" evidence="1">
    <location>
        <begin position="124"/>
        <end position="147"/>
    </location>
</feature>
<keyword evidence="1" id="KW-1133">Transmembrane helix</keyword>
<accession>A0A523UTF7</accession>
<gene>
    <name evidence="2" type="ORF">E3J62_06395</name>
</gene>
<keyword evidence="1" id="KW-0472">Membrane</keyword>
<evidence type="ECO:0000313" key="3">
    <source>
        <dbReference type="Proteomes" id="UP000315525"/>
    </source>
</evidence>
<evidence type="ECO:0000256" key="1">
    <source>
        <dbReference type="SAM" id="Phobius"/>
    </source>
</evidence>
<dbReference type="Proteomes" id="UP000315525">
    <property type="component" value="Unassembled WGS sequence"/>
</dbReference>
<name>A0A523UTF7_UNCT6</name>
<organism evidence="2 3">
    <name type="scientific">candidate division TA06 bacterium</name>
    <dbReference type="NCBI Taxonomy" id="2250710"/>
    <lineage>
        <taxon>Bacteria</taxon>
        <taxon>Bacteria division TA06</taxon>
    </lineage>
</organism>
<keyword evidence="1" id="KW-0812">Transmembrane</keyword>
<dbReference type="AlphaFoldDB" id="A0A523UTF7"/>
<comment type="caution">
    <text evidence="2">The sequence shown here is derived from an EMBL/GenBank/DDBJ whole genome shotgun (WGS) entry which is preliminary data.</text>
</comment>
<feature type="transmembrane region" description="Helical" evidence="1">
    <location>
        <begin position="83"/>
        <end position="104"/>
    </location>
</feature>
<reference evidence="2 3" key="1">
    <citation type="submission" date="2019-03" db="EMBL/GenBank/DDBJ databases">
        <title>Metabolic potential of uncultured bacteria and archaea associated with petroleum seepage in deep-sea sediments.</title>
        <authorList>
            <person name="Dong X."/>
            <person name="Hubert C."/>
        </authorList>
    </citation>
    <scope>NUCLEOTIDE SEQUENCE [LARGE SCALE GENOMIC DNA]</scope>
    <source>
        <strain evidence="2">E44_bin18</strain>
    </source>
</reference>
<evidence type="ECO:0000313" key="2">
    <source>
        <dbReference type="EMBL" id="TET45796.1"/>
    </source>
</evidence>